<dbReference type="GO" id="GO:0003677">
    <property type="term" value="F:DNA binding"/>
    <property type="evidence" value="ECO:0007669"/>
    <property type="project" value="UniProtKB-KW"/>
</dbReference>
<dbReference type="InterPro" id="IPR036390">
    <property type="entry name" value="WH_DNA-bd_sf"/>
</dbReference>
<evidence type="ECO:0000256" key="3">
    <source>
        <dbReference type="ARBA" id="ARBA00023125"/>
    </source>
</evidence>
<evidence type="ECO:0000313" key="7">
    <source>
        <dbReference type="Proteomes" id="UP000515312"/>
    </source>
</evidence>
<dbReference type="InterPro" id="IPR050950">
    <property type="entry name" value="HTH-type_LysR_regulators"/>
</dbReference>
<dbReference type="InterPro" id="IPR000847">
    <property type="entry name" value="LysR_HTH_N"/>
</dbReference>
<dbReference type="Gene3D" id="1.10.10.10">
    <property type="entry name" value="Winged helix-like DNA-binding domain superfamily/Winged helix DNA-binding domain"/>
    <property type="match status" value="1"/>
</dbReference>
<dbReference type="PANTHER" id="PTHR30419:SF30">
    <property type="entry name" value="LYSR FAMILY TRANSCRIPTIONAL REGULATOR"/>
    <property type="match status" value="1"/>
</dbReference>
<dbReference type="Gene3D" id="3.40.190.290">
    <property type="match status" value="1"/>
</dbReference>
<dbReference type="PANTHER" id="PTHR30419">
    <property type="entry name" value="HTH-TYPE TRANSCRIPTIONAL REGULATOR YBHD"/>
    <property type="match status" value="1"/>
</dbReference>
<dbReference type="AlphaFoldDB" id="A0A7G8BC54"/>
<dbReference type="PROSITE" id="PS50931">
    <property type="entry name" value="HTH_LYSR"/>
    <property type="match status" value="1"/>
</dbReference>
<accession>A0A7G8BC54</accession>
<dbReference type="GO" id="GO:0005829">
    <property type="term" value="C:cytosol"/>
    <property type="evidence" value="ECO:0007669"/>
    <property type="project" value="TreeGrafter"/>
</dbReference>
<evidence type="ECO:0000259" key="5">
    <source>
        <dbReference type="PROSITE" id="PS50931"/>
    </source>
</evidence>
<evidence type="ECO:0000256" key="4">
    <source>
        <dbReference type="ARBA" id="ARBA00023163"/>
    </source>
</evidence>
<keyword evidence="7" id="KW-1185">Reference proteome</keyword>
<keyword evidence="2" id="KW-0805">Transcription regulation</keyword>
<proteinExistence type="inferred from homology"/>
<comment type="similarity">
    <text evidence="1">Belongs to the LysR transcriptional regulatory family.</text>
</comment>
<evidence type="ECO:0000313" key="6">
    <source>
        <dbReference type="EMBL" id="QNI30124.1"/>
    </source>
</evidence>
<keyword evidence="4" id="KW-0804">Transcription</keyword>
<organism evidence="6 7">
    <name type="scientific">Alloacidobacterium dinghuense</name>
    <dbReference type="NCBI Taxonomy" id="2763107"/>
    <lineage>
        <taxon>Bacteria</taxon>
        <taxon>Pseudomonadati</taxon>
        <taxon>Acidobacteriota</taxon>
        <taxon>Terriglobia</taxon>
        <taxon>Terriglobales</taxon>
        <taxon>Acidobacteriaceae</taxon>
        <taxon>Alloacidobacterium</taxon>
    </lineage>
</organism>
<dbReference type="KEGG" id="adin:H7849_13045"/>
<dbReference type="Pfam" id="PF00126">
    <property type="entry name" value="HTH_1"/>
    <property type="match status" value="1"/>
</dbReference>
<dbReference type="EMBL" id="CP060394">
    <property type="protein sequence ID" value="QNI30124.1"/>
    <property type="molecule type" value="Genomic_DNA"/>
</dbReference>
<sequence>MEFSSRQLRAFHLVARYRSFARAAEELLITASGLSVLIRELERQLGFRLFDRTTRQVTLTTFGNELIMVTEPGLGVLDAAMSRIEDSAKGRERWISVGTTPWLAANVLPPAIKQFRERRPDLRIRLLDGWLDEIQQRVQAGKLDMGVGIFKISSGVRRSPLFRFALMAVLPDQGAAINSVAMRWSSLRGQRLISLTKDYPHQLVIDKQLAKVGAVSKRGQVVKLLETQIALVEANEGIAVIPSFGMLACRNRKVTMSALIDPVVNLDFYQISNRGSHLSADAKEFSRFLETYIANWAGSSSVQ</sequence>
<dbReference type="GO" id="GO:0003700">
    <property type="term" value="F:DNA-binding transcription factor activity"/>
    <property type="evidence" value="ECO:0007669"/>
    <property type="project" value="InterPro"/>
</dbReference>
<dbReference type="InterPro" id="IPR005119">
    <property type="entry name" value="LysR_subst-bd"/>
</dbReference>
<dbReference type="InterPro" id="IPR036388">
    <property type="entry name" value="WH-like_DNA-bd_sf"/>
</dbReference>
<evidence type="ECO:0000256" key="1">
    <source>
        <dbReference type="ARBA" id="ARBA00009437"/>
    </source>
</evidence>
<dbReference type="Pfam" id="PF03466">
    <property type="entry name" value="LysR_substrate"/>
    <property type="match status" value="1"/>
</dbReference>
<evidence type="ECO:0000256" key="2">
    <source>
        <dbReference type="ARBA" id="ARBA00023015"/>
    </source>
</evidence>
<gene>
    <name evidence="6" type="ORF">H7849_13045</name>
</gene>
<name>A0A7G8BC54_9BACT</name>
<keyword evidence="3" id="KW-0238">DNA-binding</keyword>
<dbReference type="RefSeq" id="WP_186739753.1">
    <property type="nucleotide sequence ID" value="NZ_CP060394.1"/>
</dbReference>
<dbReference type="SUPFAM" id="SSF53850">
    <property type="entry name" value="Periplasmic binding protein-like II"/>
    <property type="match status" value="1"/>
</dbReference>
<dbReference type="Proteomes" id="UP000515312">
    <property type="component" value="Chromosome"/>
</dbReference>
<protein>
    <submittedName>
        <fullName evidence="6">LysR family transcriptional regulator</fullName>
    </submittedName>
</protein>
<feature type="domain" description="HTH lysR-type" evidence="5">
    <location>
        <begin position="1"/>
        <end position="60"/>
    </location>
</feature>
<dbReference type="SUPFAM" id="SSF46785">
    <property type="entry name" value="Winged helix' DNA-binding domain"/>
    <property type="match status" value="1"/>
</dbReference>
<reference evidence="6 7" key="1">
    <citation type="submission" date="2020-08" db="EMBL/GenBank/DDBJ databases">
        <title>Edaphobacter telluris sp. nov. and Acidobacterium dinghuensis sp. nov., two acidobacteria isolated from forest soil.</title>
        <authorList>
            <person name="Fu J."/>
            <person name="Qiu L."/>
        </authorList>
    </citation>
    <scope>NUCLEOTIDE SEQUENCE [LARGE SCALE GENOMIC DNA]</scope>
    <source>
        <strain evidence="6">4Y35</strain>
    </source>
</reference>